<protein>
    <submittedName>
        <fullName evidence="2">Uncharacterized protein</fullName>
    </submittedName>
</protein>
<keyword evidence="3" id="KW-1185">Reference proteome</keyword>
<reference evidence="3" key="2">
    <citation type="journal article" date="2019" name="Mol. Plant Microbe Interact.">
        <title>Genome sequence resources for four phytopathogenic fungi from the Colletotrichum orbiculare species complex.</title>
        <authorList>
            <person name="Gan P."/>
            <person name="Tsushima A."/>
            <person name="Narusaka M."/>
            <person name="Narusaka Y."/>
            <person name="Takano Y."/>
            <person name="Kubo Y."/>
            <person name="Shirasu K."/>
        </authorList>
    </citation>
    <scope>GENOME REANNOTATION</scope>
    <source>
        <strain evidence="3">104-T / ATCC 96160 / CBS 514.97 / LARS 414 / MAFF 240422</strain>
    </source>
</reference>
<dbReference type="AlphaFoldDB" id="A0A484G535"/>
<evidence type="ECO:0000313" key="2">
    <source>
        <dbReference type="EMBL" id="TDZ25656.1"/>
    </source>
</evidence>
<comment type="caution">
    <text evidence="2">The sequence shown here is derived from an EMBL/GenBank/DDBJ whole genome shotgun (WGS) entry which is preliminary data.</text>
</comment>
<evidence type="ECO:0000313" key="3">
    <source>
        <dbReference type="Proteomes" id="UP000014480"/>
    </source>
</evidence>
<dbReference type="EMBL" id="AMCV02000001">
    <property type="protein sequence ID" value="TDZ25656.1"/>
    <property type="molecule type" value="Genomic_DNA"/>
</dbReference>
<gene>
    <name evidence="2" type="ORF">Cob_v001263</name>
</gene>
<organism evidence="2 3">
    <name type="scientific">Colletotrichum orbiculare (strain 104-T / ATCC 96160 / CBS 514.97 / LARS 414 / MAFF 240422)</name>
    <name type="common">Cucumber anthracnose fungus</name>
    <name type="synonym">Colletotrichum lagenarium</name>
    <dbReference type="NCBI Taxonomy" id="1213857"/>
    <lineage>
        <taxon>Eukaryota</taxon>
        <taxon>Fungi</taxon>
        <taxon>Dikarya</taxon>
        <taxon>Ascomycota</taxon>
        <taxon>Pezizomycotina</taxon>
        <taxon>Sordariomycetes</taxon>
        <taxon>Hypocreomycetidae</taxon>
        <taxon>Glomerellales</taxon>
        <taxon>Glomerellaceae</taxon>
        <taxon>Colletotrichum</taxon>
        <taxon>Colletotrichum orbiculare species complex</taxon>
    </lineage>
</organism>
<accession>A0A484G535</accession>
<reference evidence="3" key="1">
    <citation type="journal article" date="2013" name="New Phytol.">
        <title>Comparative genomic and transcriptomic analyses reveal the hemibiotrophic stage shift of Colletotrichum fungi.</title>
        <authorList>
            <person name="Gan P."/>
            <person name="Ikeda K."/>
            <person name="Irieda H."/>
            <person name="Narusaka M."/>
            <person name="O'Connell R.J."/>
            <person name="Narusaka Y."/>
            <person name="Takano Y."/>
            <person name="Kubo Y."/>
            <person name="Shirasu K."/>
        </authorList>
    </citation>
    <scope>NUCLEOTIDE SEQUENCE [LARGE SCALE GENOMIC DNA]</scope>
    <source>
        <strain evidence="3">104-T / ATCC 96160 / CBS 514.97 / LARS 414 / MAFF 240422</strain>
    </source>
</reference>
<dbReference type="Proteomes" id="UP000014480">
    <property type="component" value="Unassembled WGS sequence"/>
</dbReference>
<feature type="region of interest" description="Disordered" evidence="1">
    <location>
        <begin position="13"/>
        <end position="45"/>
    </location>
</feature>
<sequence>MVPSVAFKPAKPKCALGQTGQPSKACTARVNRPNTDTPSSSVEGETVFRWPTSLEGKKEAAIGNQGLWLPSQRQVVWFRIVSYRIVKQDGRKAWSDKYLPGACLGSLLIHCPAFTP</sequence>
<name>A0A484G535_COLOR</name>
<proteinExistence type="predicted"/>
<evidence type="ECO:0000256" key="1">
    <source>
        <dbReference type="SAM" id="MobiDB-lite"/>
    </source>
</evidence>
<feature type="compositionally biased region" description="Polar residues" evidence="1">
    <location>
        <begin position="32"/>
        <end position="43"/>
    </location>
</feature>